<dbReference type="STRING" id="1144750.SAMN05443431_101371"/>
<accession>A0A1I3JF17</accession>
<dbReference type="InterPro" id="IPR029063">
    <property type="entry name" value="SAM-dependent_MTases_sf"/>
</dbReference>
<dbReference type="Proteomes" id="UP000199559">
    <property type="component" value="Unassembled WGS sequence"/>
</dbReference>
<dbReference type="RefSeq" id="WP_090836963.1">
    <property type="nucleotide sequence ID" value="NZ_FORM01000001.1"/>
</dbReference>
<gene>
    <name evidence="2" type="ORF">SAMN05443431_101371</name>
</gene>
<dbReference type="Gene3D" id="3.40.50.150">
    <property type="entry name" value="Vaccinia Virus protein VP39"/>
    <property type="match status" value="1"/>
</dbReference>
<dbReference type="EMBL" id="FORM01000001">
    <property type="protein sequence ID" value="SFI58568.1"/>
    <property type="molecule type" value="Genomic_DNA"/>
</dbReference>
<dbReference type="Pfam" id="PF13847">
    <property type="entry name" value="Methyltransf_31"/>
    <property type="match status" value="1"/>
</dbReference>
<protein>
    <recommendedName>
        <fullName evidence="1">Methyltransferase domain-containing protein</fullName>
    </recommendedName>
</protein>
<evidence type="ECO:0000259" key="1">
    <source>
        <dbReference type="Pfam" id="PF13847"/>
    </source>
</evidence>
<dbReference type="CDD" id="cd02440">
    <property type="entry name" value="AdoMet_MTases"/>
    <property type="match status" value="1"/>
</dbReference>
<dbReference type="AlphaFoldDB" id="A0A1I3JF17"/>
<name>A0A1I3JF17_9FLAO</name>
<evidence type="ECO:0000313" key="2">
    <source>
        <dbReference type="EMBL" id="SFI58568.1"/>
    </source>
</evidence>
<reference evidence="3" key="1">
    <citation type="submission" date="2016-10" db="EMBL/GenBank/DDBJ databases">
        <authorList>
            <person name="Varghese N."/>
            <person name="Submissions S."/>
        </authorList>
    </citation>
    <scope>NUCLEOTIDE SEQUENCE [LARGE SCALE GENOMIC DNA]</scope>
    <source>
        <strain evidence="3">DSM 28881</strain>
    </source>
</reference>
<sequence>MSVLVNTKYRSEAEEIMDDLDYNGPILHDALDKLAKINQWLGGNIVTINGLKKALKNHNKSEAITIIDLGCGGGDILREISLFGKKNDYNFKLIGIDANPHTVNYANSLSQKYDNVSFEAIDIFSDQFNNLEYDLVLTTLFLHHFKEDQLVSFLKPVLQKAKLGIVVNDLHRHKLAYYLFKLLCTTIKNKTIVEDGLTSVLRGFKREELTTISEQINANYQIQWKWAFRFQWILKQQ</sequence>
<keyword evidence="3" id="KW-1185">Reference proteome</keyword>
<proteinExistence type="predicted"/>
<organism evidence="2 3">
    <name type="scientific">Olleya namhaensis</name>
    <dbReference type="NCBI Taxonomy" id="1144750"/>
    <lineage>
        <taxon>Bacteria</taxon>
        <taxon>Pseudomonadati</taxon>
        <taxon>Bacteroidota</taxon>
        <taxon>Flavobacteriia</taxon>
        <taxon>Flavobacteriales</taxon>
        <taxon>Flavobacteriaceae</taxon>
    </lineage>
</organism>
<evidence type="ECO:0000313" key="3">
    <source>
        <dbReference type="Proteomes" id="UP000199559"/>
    </source>
</evidence>
<dbReference type="InterPro" id="IPR025714">
    <property type="entry name" value="Methyltranfer_dom"/>
</dbReference>
<dbReference type="SUPFAM" id="SSF53335">
    <property type="entry name" value="S-adenosyl-L-methionine-dependent methyltransferases"/>
    <property type="match status" value="1"/>
</dbReference>
<feature type="domain" description="Methyltransferase" evidence="1">
    <location>
        <begin position="61"/>
        <end position="152"/>
    </location>
</feature>
<dbReference type="PANTHER" id="PTHR43861">
    <property type="entry name" value="TRANS-ACONITATE 2-METHYLTRANSFERASE-RELATED"/>
    <property type="match status" value="1"/>
</dbReference>